<feature type="chain" id="PRO_5025039447" description="LysM domain-containing protein" evidence="4">
    <location>
        <begin position="25"/>
        <end position="619"/>
    </location>
</feature>
<dbReference type="InterPro" id="IPR052210">
    <property type="entry name" value="LysM1-like"/>
</dbReference>
<organism evidence="6 7">
    <name type="scientific">Aspergillus avenaceus</name>
    <dbReference type="NCBI Taxonomy" id="36643"/>
    <lineage>
        <taxon>Eukaryota</taxon>
        <taxon>Fungi</taxon>
        <taxon>Dikarya</taxon>
        <taxon>Ascomycota</taxon>
        <taxon>Pezizomycotina</taxon>
        <taxon>Eurotiomycetes</taxon>
        <taxon>Eurotiomycetidae</taxon>
        <taxon>Eurotiales</taxon>
        <taxon>Aspergillaceae</taxon>
        <taxon>Aspergillus</taxon>
        <taxon>Aspergillus subgen. Circumdati</taxon>
    </lineage>
</organism>
<keyword evidence="1" id="KW-0147">Chitin-binding</keyword>
<gene>
    <name evidence="6" type="ORF">BDV25DRAFT_138471</name>
</gene>
<feature type="compositionally biased region" description="Polar residues" evidence="3">
    <location>
        <begin position="516"/>
        <end position="529"/>
    </location>
</feature>
<proteinExistence type="predicted"/>
<feature type="domain" description="LysM" evidence="5">
    <location>
        <begin position="47"/>
        <end position="94"/>
    </location>
</feature>
<feature type="domain" description="LysM" evidence="5">
    <location>
        <begin position="360"/>
        <end position="407"/>
    </location>
</feature>
<evidence type="ECO:0000256" key="3">
    <source>
        <dbReference type="SAM" id="MobiDB-lite"/>
    </source>
</evidence>
<evidence type="ECO:0000256" key="2">
    <source>
        <dbReference type="ARBA" id="ARBA00023026"/>
    </source>
</evidence>
<feature type="signal peptide" evidence="4">
    <location>
        <begin position="1"/>
        <end position="24"/>
    </location>
</feature>
<accession>A0A5N6TZS5</accession>
<evidence type="ECO:0000313" key="6">
    <source>
        <dbReference type="EMBL" id="KAE8151872.1"/>
    </source>
</evidence>
<dbReference type="InterPro" id="IPR036779">
    <property type="entry name" value="LysM_dom_sf"/>
</dbReference>
<dbReference type="SUPFAM" id="SSF54106">
    <property type="entry name" value="LysM domain"/>
    <property type="match status" value="2"/>
</dbReference>
<sequence>MAFVHSPLVFVLYILACQFYHVDAATTTWESFPSHPTMPGTAPNCSKWYTAKKGDNCFVVHRMYGISFQDFIMWNPAVSLDCTKGFLEGYSYCVGVDASKSTPTATSNSISSETTVTNPSGSATTSSEAHPSSLTSSIPSTYTFTNPITTSWDVTIPPRETAWPPTKTLEGQPTSCIKWHEVMMRDTCDSIEARYSSWMTREEFMKWNPGLSEECPYPLVGYWLCVMVRPSDSAIAFPTAITNMSIPTPTMYTPPSVACPGITKFESKPSPVQTGIAIACQNYYKATTDDSCSKIIKKYNYISEEQLKAWNPALGADCKGLRPSYYYCVAAFPSGSLPMPPTVTTAPTPTHTGITSDCKAWYRREDHDLCSDIAQYFGTFSEEEFKKWNPAVGHRCEGLINGHWYCVAVPGTPSTRTSIPLFPTSIPRQPNVAKNCTRWWHVSPQEDCYSIALRNRIRPEDLFAWNPDVKDCRRLPVDHEICVGVNPITTSDPCAPPTSTPIGDTTTVSLPPRPTVTGTVSTNSTKASITSSSTPCPTSTGVSKTTKTLTTPSLPCPPGKNSTETVTIQEHQNDYHHHHYGQLHKLYLFSQRFYFHYAQNPLNSDPFHCNNPYDNSHAL</sequence>
<keyword evidence="4" id="KW-0732">Signal</keyword>
<feature type="domain" description="LysM" evidence="5">
    <location>
        <begin position="438"/>
        <end position="483"/>
    </location>
</feature>
<dbReference type="PANTHER" id="PTHR34997">
    <property type="entry name" value="AM15"/>
    <property type="match status" value="1"/>
</dbReference>
<dbReference type="EMBL" id="ML742063">
    <property type="protein sequence ID" value="KAE8151872.1"/>
    <property type="molecule type" value="Genomic_DNA"/>
</dbReference>
<dbReference type="OrthoDB" id="5985073at2759"/>
<feature type="domain" description="LysM" evidence="5">
    <location>
        <begin position="178"/>
        <end position="226"/>
    </location>
</feature>
<feature type="region of interest" description="Disordered" evidence="3">
    <location>
        <begin position="494"/>
        <end position="563"/>
    </location>
</feature>
<evidence type="ECO:0000256" key="4">
    <source>
        <dbReference type="SAM" id="SignalP"/>
    </source>
</evidence>
<reference evidence="6 7" key="1">
    <citation type="submission" date="2019-04" db="EMBL/GenBank/DDBJ databases">
        <title>Friends and foes A comparative genomics study of 23 Aspergillus species from section Flavi.</title>
        <authorList>
            <consortium name="DOE Joint Genome Institute"/>
            <person name="Kjaerbolling I."/>
            <person name="Vesth T."/>
            <person name="Frisvad J.C."/>
            <person name="Nybo J.L."/>
            <person name="Theobald S."/>
            <person name="Kildgaard S."/>
            <person name="Isbrandt T."/>
            <person name="Kuo A."/>
            <person name="Sato A."/>
            <person name="Lyhne E.K."/>
            <person name="Kogle M.E."/>
            <person name="Wiebenga A."/>
            <person name="Kun R.S."/>
            <person name="Lubbers R.J."/>
            <person name="Makela M.R."/>
            <person name="Barry K."/>
            <person name="Chovatia M."/>
            <person name="Clum A."/>
            <person name="Daum C."/>
            <person name="Haridas S."/>
            <person name="He G."/>
            <person name="LaButti K."/>
            <person name="Lipzen A."/>
            <person name="Mondo S."/>
            <person name="Riley R."/>
            <person name="Salamov A."/>
            <person name="Simmons B.A."/>
            <person name="Magnuson J.K."/>
            <person name="Henrissat B."/>
            <person name="Mortensen U.H."/>
            <person name="Larsen T.O."/>
            <person name="Devries R.P."/>
            <person name="Grigoriev I.V."/>
            <person name="Machida M."/>
            <person name="Baker S.E."/>
            <person name="Andersen M.R."/>
        </authorList>
    </citation>
    <scope>NUCLEOTIDE SEQUENCE [LARGE SCALE GENOMIC DNA]</scope>
    <source>
        <strain evidence="6 7">IBT 18842</strain>
    </source>
</reference>
<protein>
    <recommendedName>
        <fullName evidence="5">LysM domain-containing protein</fullName>
    </recommendedName>
</protein>
<keyword evidence="7" id="KW-1185">Reference proteome</keyword>
<dbReference type="Gene3D" id="3.10.350.10">
    <property type="entry name" value="LysM domain"/>
    <property type="match status" value="5"/>
</dbReference>
<keyword evidence="2" id="KW-0843">Virulence</keyword>
<evidence type="ECO:0000313" key="7">
    <source>
        <dbReference type="Proteomes" id="UP000325780"/>
    </source>
</evidence>
<dbReference type="AlphaFoldDB" id="A0A5N6TZS5"/>
<dbReference type="SMART" id="SM00257">
    <property type="entry name" value="LysM"/>
    <property type="match status" value="3"/>
</dbReference>
<evidence type="ECO:0000256" key="1">
    <source>
        <dbReference type="ARBA" id="ARBA00022669"/>
    </source>
</evidence>
<dbReference type="Pfam" id="PF01476">
    <property type="entry name" value="LysM"/>
    <property type="match status" value="3"/>
</dbReference>
<evidence type="ECO:0000259" key="5">
    <source>
        <dbReference type="PROSITE" id="PS51782"/>
    </source>
</evidence>
<feature type="region of interest" description="Disordered" evidence="3">
    <location>
        <begin position="102"/>
        <end position="138"/>
    </location>
</feature>
<feature type="compositionally biased region" description="Polar residues" evidence="3">
    <location>
        <begin position="500"/>
        <end position="509"/>
    </location>
</feature>
<dbReference type="PROSITE" id="PS51782">
    <property type="entry name" value="LYSM"/>
    <property type="match status" value="5"/>
</dbReference>
<feature type="domain" description="LysM" evidence="5">
    <location>
        <begin position="282"/>
        <end position="329"/>
    </location>
</feature>
<dbReference type="InterPro" id="IPR018392">
    <property type="entry name" value="LysM"/>
</dbReference>
<dbReference type="Proteomes" id="UP000325780">
    <property type="component" value="Unassembled WGS sequence"/>
</dbReference>
<dbReference type="GO" id="GO:0008061">
    <property type="term" value="F:chitin binding"/>
    <property type="evidence" value="ECO:0007669"/>
    <property type="project" value="UniProtKB-KW"/>
</dbReference>
<name>A0A5N6TZS5_ASPAV</name>
<dbReference type="CDD" id="cd00118">
    <property type="entry name" value="LysM"/>
    <property type="match status" value="3"/>
</dbReference>
<feature type="compositionally biased region" description="Low complexity" evidence="3">
    <location>
        <begin position="530"/>
        <end position="553"/>
    </location>
</feature>
<dbReference type="PANTHER" id="PTHR34997:SF1">
    <property type="entry name" value="PEPTIDOGLYCAN-BINDING LYSIN DOMAIN"/>
    <property type="match status" value="1"/>
</dbReference>